<dbReference type="EMBL" id="FSRA01000001">
    <property type="protein sequence ID" value="SIN69968.1"/>
    <property type="molecule type" value="Genomic_DNA"/>
</dbReference>
<dbReference type="AlphaFoldDB" id="A0A1N6DGS6"/>
<dbReference type="OrthoDB" id="1377129at2"/>
<protein>
    <recommendedName>
        <fullName evidence="3">Lipoprotein</fullName>
    </recommendedName>
</protein>
<accession>A0A1N6DGS6</accession>
<proteinExistence type="predicted"/>
<dbReference type="PROSITE" id="PS51257">
    <property type="entry name" value="PROKAR_LIPOPROTEIN"/>
    <property type="match status" value="1"/>
</dbReference>
<dbReference type="RefSeq" id="WP_074237934.1">
    <property type="nucleotide sequence ID" value="NZ_FSRA01000001.1"/>
</dbReference>
<evidence type="ECO:0008006" key="3">
    <source>
        <dbReference type="Google" id="ProtNLM"/>
    </source>
</evidence>
<sequence>MKLMISLLVILLLAGCQPKRLDNDFEGKIVYKMFDWETHDVDSIKKADLEFGFLKDSMISYFDEGSFLSIAVGSPYEYQYLNPHTNEFWLKLKNNDSVRVLNSGKPFPGQTPLLDVWQELNTDTILGHVCHKLTLKFKEETRIYLYSPDLVTNPEWYQQTKAFNYDVIYKRMKAYYLSMRCIYPNNSFTLRATGIYPGKVPANIFPKVDKSLQVR</sequence>
<gene>
    <name evidence="1" type="ORF">SAMN04488055_0731</name>
</gene>
<evidence type="ECO:0000313" key="1">
    <source>
        <dbReference type="EMBL" id="SIN69968.1"/>
    </source>
</evidence>
<keyword evidence="2" id="KW-1185">Reference proteome</keyword>
<dbReference type="Proteomes" id="UP000185003">
    <property type="component" value="Unassembled WGS sequence"/>
</dbReference>
<dbReference type="STRING" id="536979.SAMN04488055_0731"/>
<organism evidence="1 2">
    <name type="scientific">Chitinophaga niabensis</name>
    <dbReference type="NCBI Taxonomy" id="536979"/>
    <lineage>
        <taxon>Bacteria</taxon>
        <taxon>Pseudomonadati</taxon>
        <taxon>Bacteroidota</taxon>
        <taxon>Chitinophagia</taxon>
        <taxon>Chitinophagales</taxon>
        <taxon>Chitinophagaceae</taxon>
        <taxon>Chitinophaga</taxon>
    </lineage>
</organism>
<name>A0A1N6DGS6_9BACT</name>
<evidence type="ECO:0000313" key="2">
    <source>
        <dbReference type="Proteomes" id="UP000185003"/>
    </source>
</evidence>
<reference evidence="1 2" key="1">
    <citation type="submission" date="2016-11" db="EMBL/GenBank/DDBJ databases">
        <authorList>
            <person name="Jaros S."/>
            <person name="Januszkiewicz K."/>
            <person name="Wedrychowicz H."/>
        </authorList>
    </citation>
    <scope>NUCLEOTIDE SEQUENCE [LARGE SCALE GENOMIC DNA]</scope>
    <source>
        <strain evidence="1 2">DSM 24787</strain>
    </source>
</reference>